<feature type="transmembrane region" description="Helical" evidence="2">
    <location>
        <begin position="139"/>
        <end position="157"/>
    </location>
</feature>
<evidence type="ECO:0000313" key="3">
    <source>
        <dbReference type="EMBL" id="MBP2058148.1"/>
    </source>
</evidence>
<feature type="region of interest" description="Disordered" evidence="1">
    <location>
        <begin position="1"/>
        <end position="56"/>
    </location>
</feature>
<keyword evidence="2" id="KW-0472">Membrane</keyword>
<sequence>MDPKDQTKEEPKEKLTAEQKNAAQAGSKQAKLQKQSKRLETEAELKNTNPEQLRQKLSNKNADYIFRLEKAMRDNEKLAGEQVDNAINSILPEIIIAQYKGMPASTLYRQSPTEKAHELAHPKAKPVESKFWMQIVDNVLLYLTFFLGMFGVVQLFMPKSKDSQSSEMGIITMLSVAILFGIIMAYYNNMLARDKEDRPAIWKMIAIAAVVLMAVFLWITFTSLPVFRPFNPIINPWIEIILAVLAFLGRRFFKQKYHVVDPLKQRAQNQKRD</sequence>
<evidence type="ECO:0000313" key="4">
    <source>
        <dbReference type="Proteomes" id="UP001519292"/>
    </source>
</evidence>
<feature type="compositionally biased region" description="Polar residues" evidence="1">
    <location>
        <begin position="18"/>
        <end position="33"/>
    </location>
</feature>
<gene>
    <name evidence="3" type="ORF">J2Z60_001325</name>
</gene>
<keyword evidence="2" id="KW-1133">Transmembrane helix</keyword>
<evidence type="ECO:0000256" key="1">
    <source>
        <dbReference type="SAM" id="MobiDB-lite"/>
    </source>
</evidence>
<feature type="transmembrane region" description="Helical" evidence="2">
    <location>
        <begin position="169"/>
        <end position="188"/>
    </location>
</feature>
<comment type="caution">
    <text evidence="3">The sequence shown here is derived from an EMBL/GenBank/DDBJ whole genome shotgun (WGS) entry which is preliminary data.</text>
</comment>
<feature type="transmembrane region" description="Helical" evidence="2">
    <location>
        <begin position="233"/>
        <end position="253"/>
    </location>
</feature>
<organism evidence="3 4">
    <name type="scientific">Lactobacillus colini</name>
    <dbReference type="NCBI Taxonomy" id="1819254"/>
    <lineage>
        <taxon>Bacteria</taxon>
        <taxon>Bacillati</taxon>
        <taxon>Bacillota</taxon>
        <taxon>Bacilli</taxon>
        <taxon>Lactobacillales</taxon>
        <taxon>Lactobacillaceae</taxon>
        <taxon>Lactobacillus</taxon>
    </lineage>
</organism>
<evidence type="ECO:0000256" key="2">
    <source>
        <dbReference type="SAM" id="Phobius"/>
    </source>
</evidence>
<reference evidence="3 4" key="1">
    <citation type="submission" date="2021-03" db="EMBL/GenBank/DDBJ databases">
        <title>Genomic Encyclopedia of Type Strains, Phase IV (KMG-IV): sequencing the most valuable type-strain genomes for metagenomic binning, comparative biology and taxonomic classification.</title>
        <authorList>
            <person name="Goeker M."/>
        </authorList>
    </citation>
    <scope>NUCLEOTIDE SEQUENCE [LARGE SCALE GENOMIC DNA]</scope>
    <source>
        <strain evidence="3 4">DSM 101872</strain>
    </source>
</reference>
<dbReference type="Proteomes" id="UP001519292">
    <property type="component" value="Unassembled WGS sequence"/>
</dbReference>
<dbReference type="InterPro" id="IPR009214">
    <property type="entry name" value="DUF1129"/>
</dbReference>
<feature type="compositionally biased region" description="Polar residues" evidence="1">
    <location>
        <begin position="46"/>
        <end position="56"/>
    </location>
</feature>
<keyword evidence="4" id="KW-1185">Reference proteome</keyword>
<dbReference type="RefSeq" id="WP_209686890.1">
    <property type="nucleotide sequence ID" value="NZ_JAGGLU010000006.1"/>
</dbReference>
<dbReference type="Pfam" id="PF06570">
    <property type="entry name" value="DUF1129"/>
    <property type="match status" value="1"/>
</dbReference>
<feature type="transmembrane region" description="Helical" evidence="2">
    <location>
        <begin position="200"/>
        <end position="221"/>
    </location>
</feature>
<dbReference type="EMBL" id="JAGGLU010000006">
    <property type="protein sequence ID" value="MBP2058148.1"/>
    <property type="molecule type" value="Genomic_DNA"/>
</dbReference>
<name>A0ABS4MEN9_9LACO</name>
<keyword evidence="2" id="KW-0812">Transmembrane</keyword>
<feature type="compositionally biased region" description="Basic and acidic residues" evidence="1">
    <location>
        <begin position="1"/>
        <end position="17"/>
    </location>
</feature>
<protein>
    <submittedName>
        <fullName evidence="3">Membrane-anchored protein</fullName>
    </submittedName>
</protein>
<proteinExistence type="predicted"/>
<accession>A0ABS4MEN9</accession>